<dbReference type="CDD" id="cd00093">
    <property type="entry name" value="HTH_XRE"/>
    <property type="match status" value="1"/>
</dbReference>
<dbReference type="RefSeq" id="WP_005333471.1">
    <property type="nucleotide sequence ID" value="NZ_CYXT01000001.1"/>
</dbReference>
<feature type="domain" description="HTH cro/C1-type" evidence="1">
    <location>
        <begin position="19"/>
        <end position="75"/>
    </location>
</feature>
<dbReference type="AlphaFoldDB" id="A0A173QY57"/>
<proteinExistence type="predicted"/>
<reference evidence="2 3" key="1">
    <citation type="submission" date="2015-09" db="EMBL/GenBank/DDBJ databases">
        <authorList>
            <consortium name="Pathogen Informatics"/>
        </authorList>
    </citation>
    <scope>NUCLEOTIDE SEQUENCE [LARGE SCALE GENOMIC DNA]</scope>
    <source>
        <strain evidence="2 3">2789STDY5608868</strain>
    </source>
</reference>
<sequence length="88" mass="10080">MRKAALTEAQIRKHLADNLSYLRQAKTPKLSQKAVARILNLPPKTIMNYENANSSPMAYAVLRLAVYYGCTMEELLTKNLRKERKNIT</sequence>
<dbReference type="Gene3D" id="1.10.260.40">
    <property type="entry name" value="lambda repressor-like DNA-binding domains"/>
    <property type="match status" value="1"/>
</dbReference>
<accession>A0A173QY57</accession>
<dbReference type="InterPro" id="IPR010982">
    <property type="entry name" value="Lambda_DNA-bd_dom_sf"/>
</dbReference>
<organism evidence="2 3">
    <name type="scientific">Anaerostipes hadrus</name>
    <dbReference type="NCBI Taxonomy" id="649756"/>
    <lineage>
        <taxon>Bacteria</taxon>
        <taxon>Bacillati</taxon>
        <taxon>Bacillota</taxon>
        <taxon>Clostridia</taxon>
        <taxon>Lachnospirales</taxon>
        <taxon>Lachnospiraceae</taxon>
        <taxon>Anaerostipes</taxon>
    </lineage>
</organism>
<dbReference type="SUPFAM" id="SSF47413">
    <property type="entry name" value="lambda repressor-like DNA-binding domains"/>
    <property type="match status" value="1"/>
</dbReference>
<evidence type="ECO:0000259" key="1">
    <source>
        <dbReference type="PROSITE" id="PS50943"/>
    </source>
</evidence>
<dbReference type="Proteomes" id="UP000095598">
    <property type="component" value="Unassembled WGS sequence"/>
</dbReference>
<dbReference type="GO" id="GO:0003677">
    <property type="term" value="F:DNA binding"/>
    <property type="evidence" value="ECO:0007669"/>
    <property type="project" value="InterPro"/>
</dbReference>
<dbReference type="Pfam" id="PF01381">
    <property type="entry name" value="HTH_3"/>
    <property type="match status" value="1"/>
</dbReference>
<dbReference type="InterPro" id="IPR001387">
    <property type="entry name" value="Cro/C1-type_HTH"/>
</dbReference>
<dbReference type="PROSITE" id="PS50943">
    <property type="entry name" value="HTH_CROC1"/>
    <property type="match status" value="1"/>
</dbReference>
<name>A0A173QY57_ANAHA</name>
<dbReference type="EMBL" id="CYXT01000001">
    <property type="protein sequence ID" value="CUM70560.1"/>
    <property type="molecule type" value="Genomic_DNA"/>
</dbReference>
<evidence type="ECO:0000313" key="2">
    <source>
        <dbReference type="EMBL" id="CUM70560.1"/>
    </source>
</evidence>
<evidence type="ECO:0000313" key="3">
    <source>
        <dbReference type="Proteomes" id="UP000095598"/>
    </source>
</evidence>
<dbReference type="SMART" id="SM00530">
    <property type="entry name" value="HTH_XRE"/>
    <property type="match status" value="1"/>
</dbReference>
<dbReference type="GeneID" id="92823437"/>
<protein>
    <submittedName>
        <fullName evidence="2">Helix-turn-helix</fullName>
    </submittedName>
</protein>
<gene>
    <name evidence="2" type="ORF">ERS852425_00129</name>
</gene>